<dbReference type="STRING" id="861298.SAMN04488136_108143"/>
<dbReference type="EMBL" id="FNDD01000008">
    <property type="protein sequence ID" value="SDH11518.1"/>
    <property type="molecule type" value="Genomic_DNA"/>
</dbReference>
<dbReference type="OrthoDB" id="5622477at2"/>
<keyword evidence="1 2" id="KW-0732">Signal</keyword>
<evidence type="ECO:0000313" key="5">
    <source>
        <dbReference type="Proteomes" id="UP000198854"/>
    </source>
</evidence>
<feature type="signal peptide" evidence="2">
    <location>
        <begin position="1"/>
        <end position="19"/>
    </location>
</feature>
<feature type="domain" description="Outer membrane protein beta-barrel" evidence="3">
    <location>
        <begin position="5"/>
        <end position="165"/>
    </location>
</feature>
<keyword evidence="5" id="KW-1185">Reference proteome</keyword>
<dbReference type="Pfam" id="PF13505">
    <property type="entry name" value="OMP_b-brl"/>
    <property type="match status" value="1"/>
</dbReference>
<evidence type="ECO:0000256" key="1">
    <source>
        <dbReference type="ARBA" id="ARBA00022729"/>
    </source>
</evidence>
<proteinExistence type="predicted"/>
<dbReference type="Proteomes" id="UP000198854">
    <property type="component" value="Unassembled WGS sequence"/>
</dbReference>
<evidence type="ECO:0000313" key="4">
    <source>
        <dbReference type="EMBL" id="SDH11518.1"/>
    </source>
</evidence>
<dbReference type="RefSeq" id="WP_093272436.1">
    <property type="nucleotide sequence ID" value="NZ_FNDD01000008.1"/>
</dbReference>
<feature type="chain" id="PRO_5011632242" evidence="2">
    <location>
        <begin position="20"/>
        <end position="166"/>
    </location>
</feature>
<evidence type="ECO:0000259" key="3">
    <source>
        <dbReference type="Pfam" id="PF13505"/>
    </source>
</evidence>
<gene>
    <name evidence="4" type="ORF">SAMN04488136_108143</name>
</gene>
<protein>
    <submittedName>
        <fullName evidence="4">Outer membrane protein beta-barrel domain-containing protein</fullName>
    </submittedName>
</protein>
<dbReference type="Gene3D" id="2.40.160.20">
    <property type="match status" value="1"/>
</dbReference>
<accession>A0A1G7ZS73</accession>
<evidence type="ECO:0000256" key="2">
    <source>
        <dbReference type="SAM" id="SignalP"/>
    </source>
</evidence>
<dbReference type="SUPFAM" id="SSF56925">
    <property type="entry name" value="OMPA-like"/>
    <property type="match status" value="1"/>
</dbReference>
<reference evidence="4 5" key="1">
    <citation type="submission" date="2016-10" db="EMBL/GenBank/DDBJ databases">
        <authorList>
            <person name="de Groot N.N."/>
        </authorList>
    </citation>
    <scope>NUCLEOTIDE SEQUENCE [LARGE SCALE GENOMIC DNA]</scope>
    <source>
        <strain evidence="4 5">CGMCC 1.10228</strain>
    </source>
</reference>
<dbReference type="InterPro" id="IPR027385">
    <property type="entry name" value="Beta-barrel_OMP"/>
</dbReference>
<name>A0A1G7ZS73_9VIBR</name>
<dbReference type="InterPro" id="IPR011250">
    <property type="entry name" value="OMP/PagP_B-barrel"/>
</dbReference>
<organism evidence="4 5">
    <name type="scientific">Vibrio xiamenensis</name>
    <dbReference type="NCBI Taxonomy" id="861298"/>
    <lineage>
        <taxon>Bacteria</taxon>
        <taxon>Pseudomonadati</taxon>
        <taxon>Pseudomonadota</taxon>
        <taxon>Gammaproteobacteria</taxon>
        <taxon>Vibrionales</taxon>
        <taxon>Vibrionaceae</taxon>
        <taxon>Vibrio</taxon>
    </lineage>
</organism>
<sequence length="166" mass="17749">MKKTLLALALIGASASASADSWIYGSASVGQATLNGESSTSYNIHVGTGILPFIGLEAGLQNYGDFDNVRYDGAVRDLKGTSYYVAAKPSLDFGPLHVYAKAGLHAYTLESQHNDGYKEDDIGIMYGVGAEYFMAGPISVGASYNVYSFKEDDAENFSLNATFHFL</sequence>
<dbReference type="AlphaFoldDB" id="A0A1G7ZS73"/>